<dbReference type="Gene3D" id="3.30.1380.10">
    <property type="match status" value="1"/>
</dbReference>
<dbReference type="Gene3D" id="1.10.101.10">
    <property type="entry name" value="PGBD-like superfamily/PGBD"/>
    <property type="match status" value="2"/>
</dbReference>
<feature type="region of interest" description="Disordered" evidence="1">
    <location>
        <begin position="149"/>
        <end position="172"/>
    </location>
</feature>
<evidence type="ECO:0000313" key="5">
    <source>
        <dbReference type="Proteomes" id="UP000295680"/>
    </source>
</evidence>
<comment type="caution">
    <text evidence="4">The sequence shown here is derived from an EMBL/GenBank/DDBJ whole genome shotgun (WGS) entry which is preliminary data.</text>
</comment>
<reference evidence="4 5" key="1">
    <citation type="submission" date="2019-03" db="EMBL/GenBank/DDBJ databases">
        <title>Genomic Encyclopedia of Type Strains, Phase IV (KMG-IV): sequencing the most valuable type-strain genomes for metagenomic binning, comparative biology and taxonomic classification.</title>
        <authorList>
            <person name="Goeker M."/>
        </authorList>
    </citation>
    <scope>NUCLEOTIDE SEQUENCE [LARGE SCALE GENOMIC DNA]</scope>
    <source>
        <strain evidence="4 5">DSM 45934</strain>
    </source>
</reference>
<dbReference type="Pfam" id="PF01471">
    <property type="entry name" value="PG_binding_1"/>
    <property type="match status" value="2"/>
</dbReference>
<dbReference type="InterPro" id="IPR036365">
    <property type="entry name" value="PGBD-like_sf"/>
</dbReference>
<keyword evidence="5" id="KW-1185">Reference proteome</keyword>
<dbReference type="InterPro" id="IPR039561">
    <property type="entry name" value="Peptidase_M15C"/>
</dbReference>
<feature type="domain" description="Peptidoglycan binding-like" evidence="2">
    <location>
        <begin position="251"/>
        <end position="307"/>
    </location>
</feature>
<protein>
    <submittedName>
        <fullName evidence="4">Peptidoglycan hydrolase-like protein with peptidoglycan-binding domain</fullName>
    </submittedName>
</protein>
<gene>
    <name evidence="4" type="ORF">EV192_106280</name>
</gene>
<dbReference type="SUPFAM" id="SSF55166">
    <property type="entry name" value="Hedgehog/DD-peptidase"/>
    <property type="match status" value="1"/>
</dbReference>
<dbReference type="Proteomes" id="UP000295680">
    <property type="component" value="Unassembled WGS sequence"/>
</dbReference>
<dbReference type="InterPro" id="IPR009045">
    <property type="entry name" value="Zn_M74/Hedgehog-like"/>
</dbReference>
<evidence type="ECO:0000313" key="4">
    <source>
        <dbReference type="EMBL" id="TCO56805.1"/>
    </source>
</evidence>
<proteinExistence type="predicted"/>
<keyword evidence="4" id="KW-0378">Hydrolase</keyword>
<evidence type="ECO:0000259" key="2">
    <source>
        <dbReference type="Pfam" id="PF01471"/>
    </source>
</evidence>
<evidence type="ECO:0000259" key="3">
    <source>
        <dbReference type="Pfam" id="PF13539"/>
    </source>
</evidence>
<feature type="domain" description="Peptidase M15C" evidence="3">
    <location>
        <begin position="71"/>
        <end position="135"/>
    </location>
</feature>
<dbReference type="SUPFAM" id="SSF47090">
    <property type="entry name" value="PGBD-like"/>
    <property type="match status" value="2"/>
</dbReference>
<feature type="region of interest" description="Disordered" evidence="1">
    <location>
        <begin position="224"/>
        <end position="253"/>
    </location>
</feature>
<dbReference type="Pfam" id="PF13539">
    <property type="entry name" value="Peptidase_M15_4"/>
    <property type="match status" value="1"/>
</dbReference>
<dbReference type="GO" id="GO:0008233">
    <property type="term" value="F:peptidase activity"/>
    <property type="evidence" value="ECO:0007669"/>
    <property type="project" value="InterPro"/>
</dbReference>
<feature type="domain" description="Peptidoglycan binding-like" evidence="2">
    <location>
        <begin position="184"/>
        <end position="223"/>
    </location>
</feature>
<sequence length="311" mass="32393">MATSQNGWPASPNPSAIGIAAFSVAGIPFPGGVKSGDVATVLGYVAEQFHNRVEPLITPGCWGYNYRPISGGNSLSNHSSGTAIDLSAPRHPLGQRGTFSGAQVAEIHRILAEVDNTVRWGGDYTGRVDEMHMEINADAGHVATVATRIRGGGDGPTPQPPGPGHHQTLSRGSTGADVALVQRYLGITADGIFGPATDTAVRTYQHNQGLTADGIVGPATWARIDSGLGHPSTDPGSDPAPTRPTLRTGSTGPAVRDLQTRLNTSYPAYSHLLVDGDFGPATEQVVREFQRRAGLTVDGIVGPHTWAGLGF</sequence>
<organism evidence="4 5">
    <name type="scientific">Actinocrispum wychmicini</name>
    <dbReference type="NCBI Taxonomy" id="1213861"/>
    <lineage>
        <taxon>Bacteria</taxon>
        <taxon>Bacillati</taxon>
        <taxon>Actinomycetota</taxon>
        <taxon>Actinomycetes</taxon>
        <taxon>Pseudonocardiales</taxon>
        <taxon>Pseudonocardiaceae</taxon>
        <taxon>Actinocrispum</taxon>
    </lineage>
</organism>
<accession>A0A4R2JRJ2</accession>
<dbReference type="AlphaFoldDB" id="A0A4R2JRJ2"/>
<dbReference type="EMBL" id="SLWS01000006">
    <property type="protein sequence ID" value="TCO56805.1"/>
    <property type="molecule type" value="Genomic_DNA"/>
</dbReference>
<name>A0A4R2JRJ2_9PSEU</name>
<evidence type="ECO:0000256" key="1">
    <source>
        <dbReference type="SAM" id="MobiDB-lite"/>
    </source>
</evidence>
<dbReference type="InterPro" id="IPR036366">
    <property type="entry name" value="PGBDSf"/>
</dbReference>
<dbReference type="InterPro" id="IPR002477">
    <property type="entry name" value="Peptidoglycan-bd-like"/>
</dbReference>